<dbReference type="RefSeq" id="XP_052752727.1">
    <property type="nucleotide sequence ID" value="XM_052896767.1"/>
</dbReference>
<evidence type="ECO:0000256" key="3">
    <source>
        <dbReference type="ARBA" id="ARBA00022679"/>
    </source>
</evidence>
<evidence type="ECO:0000256" key="5">
    <source>
        <dbReference type="SAM" id="Phobius"/>
    </source>
</evidence>
<name>A0ABM3MMX3_GALME</name>
<feature type="transmembrane region" description="Helical" evidence="5">
    <location>
        <begin position="493"/>
        <end position="514"/>
    </location>
</feature>
<dbReference type="InterPro" id="IPR035595">
    <property type="entry name" value="UDP_glycos_trans_CS"/>
</dbReference>
<organism evidence="6 7">
    <name type="scientific">Galleria mellonella</name>
    <name type="common">Greater wax moth</name>
    <dbReference type="NCBI Taxonomy" id="7137"/>
    <lineage>
        <taxon>Eukaryota</taxon>
        <taxon>Metazoa</taxon>
        <taxon>Ecdysozoa</taxon>
        <taxon>Arthropoda</taxon>
        <taxon>Hexapoda</taxon>
        <taxon>Insecta</taxon>
        <taxon>Pterygota</taxon>
        <taxon>Neoptera</taxon>
        <taxon>Endopterygota</taxon>
        <taxon>Lepidoptera</taxon>
        <taxon>Glossata</taxon>
        <taxon>Ditrysia</taxon>
        <taxon>Pyraloidea</taxon>
        <taxon>Pyralidae</taxon>
        <taxon>Galleriinae</taxon>
        <taxon>Galleria</taxon>
    </lineage>
</organism>
<evidence type="ECO:0000256" key="2">
    <source>
        <dbReference type="ARBA" id="ARBA00022676"/>
    </source>
</evidence>
<dbReference type="Pfam" id="PF00201">
    <property type="entry name" value="UDPGT"/>
    <property type="match status" value="1"/>
</dbReference>
<dbReference type="PROSITE" id="PS00375">
    <property type="entry name" value="UDPGT"/>
    <property type="match status" value="1"/>
</dbReference>
<keyword evidence="5" id="KW-0472">Membrane</keyword>
<keyword evidence="5" id="KW-1133">Transmembrane helix</keyword>
<evidence type="ECO:0000313" key="6">
    <source>
        <dbReference type="Proteomes" id="UP001652740"/>
    </source>
</evidence>
<evidence type="ECO:0000256" key="4">
    <source>
        <dbReference type="RuleBase" id="RU003718"/>
    </source>
</evidence>
<gene>
    <name evidence="7" type="primary">LOC113514775</name>
</gene>
<sequence>MFTVKIESASQTKHNQNVLSAKRYANNSAVYRGKISGRILSVLSAPLESHQMAMRPLTQELAKRGANVVVVTPLPVFTNESVPSNLHEIDVSYTTNDVNQILMEHIKNGIDLDLRSQKQLINMYSTEVNAAHLNSKEMQNVINDKNNTFDLILSEASPCKLNTILSYIFKAPMIHISSLEAHFNHLNLVGGVVHPLFYPDHTQKRFNNLTLWEKMKNLIYCFWLEQFEYHQEEMDTIKLYEMFGNNIPTITEMNNNQDNVLLLNTHRIWTNNRPVPLSVIYYGEIDQSPQRQLEQVLKSYLDSSQNGVIYVSFGTTVTVSDIPAEKLQMLLEVLSEMPYNILFKCKKDQFSSLPGNIKVLEWIPQPELLRHPNVKLFITQGGIHSTHEAIAAEVPLVAVPILGDQFYNAEKYRYHKIGEVINLQTTTVEQFKKTIEVVLEDESYRHNIGNLRKWLSDQPQPSLERAVWWTEHVLRYGAAHLRSPSANMSHAEYYEVELIIILFIIVLIISSILTNNNNNQSTRKQNTYQKIDTKKRIRFRARRCVVVNEQVTAEFHFDSQTTSVTGTK</sequence>
<protein>
    <submittedName>
        <fullName evidence="7">UDP-glycosyltransferase UGT4-like</fullName>
    </submittedName>
</protein>
<evidence type="ECO:0000313" key="7">
    <source>
        <dbReference type="RefSeq" id="XP_052752727.1"/>
    </source>
</evidence>
<comment type="similarity">
    <text evidence="1 4">Belongs to the UDP-glycosyltransferase family.</text>
</comment>
<dbReference type="PANTHER" id="PTHR48043:SF145">
    <property type="entry name" value="FI06409P-RELATED"/>
    <property type="match status" value="1"/>
</dbReference>
<proteinExistence type="inferred from homology"/>
<keyword evidence="3 4" id="KW-0808">Transferase</keyword>
<dbReference type="Gene3D" id="3.40.50.2000">
    <property type="entry name" value="Glycogen Phosphorylase B"/>
    <property type="match status" value="1"/>
</dbReference>
<dbReference type="InterPro" id="IPR050271">
    <property type="entry name" value="UDP-glycosyltransferase"/>
</dbReference>
<keyword evidence="6" id="KW-1185">Reference proteome</keyword>
<evidence type="ECO:0000256" key="1">
    <source>
        <dbReference type="ARBA" id="ARBA00009995"/>
    </source>
</evidence>
<dbReference type="InterPro" id="IPR002213">
    <property type="entry name" value="UDP_glucos_trans"/>
</dbReference>
<dbReference type="Proteomes" id="UP001652740">
    <property type="component" value="Unplaced"/>
</dbReference>
<reference evidence="7" key="1">
    <citation type="submission" date="2025-08" db="UniProtKB">
        <authorList>
            <consortium name="RefSeq"/>
        </authorList>
    </citation>
    <scope>IDENTIFICATION</scope>
    <source>
        <tissue evidence="7">Whole larvae</tissue>
    </source>
</reference>
<dbReference type="PANTHER" id="PTHR48043">
    <property type="entry name" value="EG:EG0003.4 PROTEIN-RELATED"/>
    <property type="match status" value="1"/>
</dbReference>
<keyword evidence="2 4" id="KW-0328">Glycosyltransferase</keyword>
<dbReference type="CDD" id="cd03784">
    <property type="entry name" value="GT1_Gtf-like"/>
    <property type="match status" value="1"/>
</dbReference>
<accession>A0ABM3MMX3</accession>
<dbReference type="GeneID" id="113514775"/>
<keyword evidence="5" id="KW-0812">Transmembrane</keyword>
<dbReference type="SUPFAM" id="SSF53756">
    <property type="entry name" value="UDP-Glycosyltransferase/glycogen phosphorylase"/>
    <property type="match status" value="1"/>
</dbReference>